<evidence type="ECO:0000313" key="2">
    <source>
        <dbReference type="EMBL" id="MXU84330.1"/>
    </source>
</evidence>
<dbReference type="EMBL" id="GIFC01002247">
    <property type="protein sequence ID" value="MXU84330.1"/>
    <property type="molecule type" value="Transcribed_RNA"/>
</dbReference>
<keyword evidence="1" id="KW-0732">Signal</keyword>
<evidence type="ECO:0000256" key="1">
    <source>
        <dbReference type="SAM" id="SignalP"/>
    </source>
</evidence>
<feature type="signal peptide" evidence="1">
    <location>
        <begin position="1"/>
        <end position="29"/>
    </location>
</feature>
<name>A0A6B0U6L5_IXORI</name>
<sequence>MLLLTWSRSGVLLVFPLLIVASISHICVCSDRVGLVALLYGVDRMVRCRSWLGKEYRSHHIRYFFHRTVLTKGNVWRCFL</sequence>
<dbReference type="AlphaFoldDB" id="A0A6B0U6L5"/>
<reference evidence="2" key="1">
    <citation type="submission" date="2019-12" db="EMBL/GenBank/DDBJ databases">
        <title>An insight into the sialome of adult female Ixodes ricinus ticks feeding for 6 days.</title>
        <authorList>
            <person name="Perner J."/>
            <person name="Ribeiro J.M.C."/>
        </authorList>
    </citation>
    <scope>NUCLEOTIDE SEQUENCE</scope>
    <source>
        <strain evidence="2">Semi-engorged</strain>
        <tissue evidence="2">Salivary glands</tissue>
    </source>
</reference>
<feature type="chain" id="PRO_5025680163" evidence="1">
    <location>
        <begin position="30"/>
        <end position="80"/>
    </location>
</feature>
<accession>A0A6B0U6L5</accession>
<protein>
    <submittedName>
        <fullName evidence="2">Putative secreted protein</fullName>
    </submittedName>
</protein>
<organism evidence="2">
    <name type="scientific">Ixodes ricinus</name>
    <name type="common">Common tick</name>
    <name type="synonym">Acarus ricinus</name>
    <dbReference type="NCBI Taxonomy" id="34613"/>
    <lineage>
        <taxon>Eukaryota</taxon>
        <taxon>Metazoa</taxon>
        <taxon>Ecdysozoa</taxon>
        <taxon>Arthropoda</taxon>
        <taxon>Chelicerata</taxon>
        <taxon>Arachnida</taxon>
        <taxon>Acari</taxon>
        <taxon>Parasitiformes</taxon>
        <taxon>Ixodida</taxon>
        <taxon>Ixodoidea</taxon>
        <taxon>Ixodidae</taxon>
        <taxon>Ixodinae</taxon>
        <taxon>Ixodes</taxon>
    </lineage>
</organism>
<proteinExistence type="predicted"/>